<evidence type="ECO:0000256" key="1">
    <source>
        <dbReference type="SAM" id="SignalP"/>
    </source>
</evidence>
<dbReference type="SUPFAM" id="SSF47090">
    <property type="entry name" value="PGBD-like"/>
    <property type="match status" value="1"/>
</dbReference>
<protein>
    <submittedName>
        <fullName evidence="4">Lytic murein transglycosylase</fullName>
    </submittedName>
</protein>
<dbReference type="Gene3D" id="1.10.101.10">
    <property type="entry name" value="PGBD-like superfamily/PGBD"/>
    <property type="match status" value="1"/>
</dbReference>
<dbReference type="FunFam" id="1.10.8.350:FF:000001">
    <property type="entry name" value="Lytic murein transglycosylase B"/>
    <property type="match status" value="1"/>
</dbReference>
<sequence>MEARVRIIGALVLTVTALAASPGVAQGALGNLATEDGVRGEEIGTVGFAAWKDGFRERAIARGIDAATLDRALPRMDYSEQIIRLDRNQAEFVKPIWEYLDTAVSEARIVNGRAALAANEALLREIEARYGVDRHVVVAIWGLESAYGTYRGTTDTLSALATLAADSRRGAFFEGQLIAALRILQGGDAELEELEGSWAGAMGHTQFMPTSYLAFAVDWDGDGRRHIWGDDPADALASTAAYLARFGWVTGQPWGVEVQLPEGFDYRLADREIERMPRQWAEIGVLGLDGAAVPDHGAASVLLPAGHEGAAFLVFENFAVIERYNTADAYVIAVGHLADRIRGGAEISVPWPRHLGGLAGPERMELQERLTAAGFDTLGIDGKIGPNTVAAIRAYQVSEGLVPDGYGSPALLERLR</sequence>
<dbReference type="InterPro" id="IPR023346">
    <property type="entry name" value="Lysozyme-like_dom_sf"/>
</dbReference>
<dbReference type="OrthoDB" id="9808544at2"/>
<reference evidence="4 5" key="1">
    <citation type="submission" date="2018-10" db="EMBL/GenBank/DDBJ databases">
        <title>Histidinibacterium lentulum gen. nov., sp. nov., a marine bacterium from the culture broth of Picochlorum sp. 122.</title>
        <authorList>
            <person name="Wang G."/>
        </authorList>
    </citation>
    <scope>NUCLEOTIDE SEQUENCE [LARGE SCALE GENOMIC DNA]</scope>
    <source>
        <strain evidence="4 5">B17</strain>
    </source>
</reference>
<dbReference type="Pfam" id="PF01471">
    <property type="entry name" value="PG_binding_1"/>
    <property type="match status" value="1"/>
</dbReference>
<feature type="signal peptide" evidence="1">
    <location>
        <begin position="1"/>
        <end position="27"/>
    </location>
</feature>
<dbReference type="GO" id="GO:0008933">
    <property type="term" value="F:peptidoglycan lytic transglycosylase activity"/>
    <property type="evidence" value="ECO:0007669"/>
    <property type="project" value="TreeGrafter"/>
</dbReference>
<dbReference type="SUPFAM" id="SSF53955">
    <property type="entry name" value="Lysozyme-like"/>
    <property type="match status" value="1"/>
</dbReference>
<evidence type="ECO:0000313" key="5">
    <source>
        <dbReference type="Proteomes" id="UP000268016"/>
    </source>
</evidence>
<dbReference type="InterPro" id="IPR002477">
    <property type="entry name" value="Peptidoglycan-bd-like"/>
</dbReference>
<dbReference type="PANTHER" id="PTHR30163">
    <property type="entry name" value="MEMBRANE-BOUND LYTIC MUREIN TRANSGLYCOSYLASE B"/>
    <property type="match status" value="1"/>
</dbReference>
<feature type="chain" id="PRO_5018025685" evidence="1">
    <location>
        <begin position="28"/>
        <end position="416"/>
    </location>
</feature>
<dbReference type="InterPro" id="IPR036365">
    <property type="entry name" value="PGBD-like_sf"/>
</dbReference>
<dbReference type="PANTHER" id="PTHR30163:SF8">
    <property type="entry name" value="LYTIC MUREIN TRANSGLYCOSYLASE"/>
    <property type="match status" value="1"/>
</dbReference>
<dbReference type="EMBL" id="RDRB01000004">
    <property type="protein sequence ID" value="ROU02755.1"/>
    <property type="molecule type" value="Genomic_DNA"/>
</dbReference>
<dbReference type="InterPro" id="IPR043426">
    <property type="entry name" value="MltB-like"/>
</dbReference>
<evidence type="ECO:0000259" key="3">
    <source>
        <dbReference type="Pfam" id="PF13406"/>
    </source>
</evidence>
<dbReference type="NCBIfam" id="TIGR02283">
    <property type="entry name" value="MltB_2"/>
    <property type="match status" value="1"/>
</dbReference>
<dbReference type="InterPro" id="IPR031304">
    <property type="entry name" value="SLT_2"/>
</dbReference>
<gene>
    <name evidence="4" type="ORF">EAT49_10590</name>
</gene>
<evidence type="ECO:0000259" key="2">
    <source>
        <dbReference type="Pfam" id="PF01471"/>
    </source>
</evidence>
<dbReference type="CDD" id="cd13399">
    <property type="entry name" value="Slt35-like"/>
    <property type="match status" value="1"/>
</dbReference>
<dbReference type="Pfam" id="PF13406">
    <property type="entry name" value="SLT_2"/>
    <property type="match status" value="1"/>
</dbReference>
<proteinExistence type="predicted"/>
<evidence type="ECO:0000313" key="4">
    <source>
        <dbReference type="EMBL" id="ROU02755.1"/>
    </source>
</evidence>
<dbReference type="InterPro" id="IPR036366">
    <property type="entry name" value="PGBDSf"/>
</dbReference>
<feature type="domain" description="Transglycosylase SLT" evidence="3">
    <location>
        <begin position="48"/>
        <end position="339"/>
    </location>
</feature>
<organism evidence="4 5">
    <name type="scientific">Histidinibacterium lentulum</name>
    <dbReference type="NCBI Taxonomy" id="2480588"/>
    <lineage>
        <taxon>Bacteria</taxon>
        <taxon>Pseudomonadati</taxon>
        <taxon>Pseudomonadota</taxon>
        <taxon>Alphaproteobacteria</taxon>
        <taxon>Rhodobacterales</taxon>
        <taxon>Paracoccaceae</taxon>
        <taxon>Histidinibacterium</taxon>
    </lineage>
</organism>
<dbReference type="AlphaFoldDB" id="A0A3N2R5H8"/>
<comment type="caution">
    <text evidence="4">The sequence shown here is derived from an EMBL/GenBank/DDBJ whole genome shotgun (WGS) entry which is preliminary data.</text>
</comment>
<feature type="domain" description="Peptidoglycan binding-like" evidence="2">
    <location>
        <begin position="360"/>
        <end position="415"/>
    </location>
</feature>
<dbReference type="Gene3D" id="1.10.8.350">
    <property type="entry name" value="Bacterial muramidase"/>
    <property type="match status" value="1"/>
</dbReference>
<dbReference type="InterPro" id="IPR011970">
    <property type="entry name" value="MltB_2"/>
</dbReference>
<accession>A0A3N2R5H8</accession>
<keyword evidence="5" id="KW-1185">Reference proteome</keyword>
<keyword evidence="1" id="KW-0732">Signal</keyword>
<dbReference type="Gene3D" id="1.10.530.10">
    <property type="match status" value="1"/>
</dbReference>
<dbReference type="Proteomes" id="UP000268016">
    <property type="component" value="Unassembled WGS sequence"/>
</dbReference>
<name>A0A3N2R5H8_9RHOB</name>
<dbReference type="GO" id="GO:0009253">
    <property type="term" value="P:peptidoglycan catabolic process"/>
    <property type="evidence" value="ECO:0007669"/>
    <property type="project" value="TreeGrafter"/>
</dbReference>